<sequence length="510" mass="53603">MKKEQFLINRAKGFFLIEAVFSVAVFSLLVTSFIGVYLYGQESNTLAGDRARAVFLAEEGLEAVRNIREENFANLTAGTYGLSLSGGQWVLSGSSDVTENFTRSITISDIDIDTKNIVSTVFWQQNMLRGGSVSVESRLTNWNKLSLIEADELNVDVSLADINPTNTGQIIGITVNNLSTVSDITVTSMMVSWSGVGGARINGVSVDGTSVWSGNSASGSVLNITDFVLGPAGNYPIDFISFSKNMTGTTITILFTMLDGSTKQVVFSPGAAADVTPPADITNLSSLNVTANSVDLSWTAQGDDGATGIASVYDIRYSISPITALNWSSATQLSGEPSPATAGTAQSMTVSSLSPSTLYYFAMTTSDEASNTSGMSNVISATTLSIPQSNYLVVNTSGMAVNPSNANQIIGITLQNIGPSNIIIASMSHSWTGVATNRRLDQITINGTSVWTGNSNTGATQNITDTIIPAGATVSLNSLTFNRTVTGITLNITFTMSDGSTKVISGLQPL</sequence>
<feature type="domain" description="Fibronectin type-III" evidence="2">
    <location>
        <begin position="277"/>
        <end position="386"/>
    </location>
</feature>
<feature type="transmembrane region" description="Helical" evidence="1">
    <location>
        <begin position="12"/>
        <end position="40"/>
    </location>
</feature>
<dbReference type="Proteomes" id="UP000185891">
    <property type="component" value="Unassembled WGS sequence"/>
</dbReference>
<dbReference type="Pfam" id="PF00041">
    <property type="entry name" value="fn3"/>
    <property type="match status" value="1"/>
</dbReference>
<evidence type="ECO:0000256" key="1">
    <source>
        <dbReference type="SAM" id="Phobius"/>
    </source>
</evidence>
<dbReference type="InterPro" id="IPR013783">
    <property type="entry name" value="Ig-like_fold"/>
</dbReference>
<dbReference type="AlphaFoldDB" id="A0A1F5ENQ9"/>
<reference evidence="3 4" key="1">
    <citation type="journal article" date="2016" name="Nat. Commun.">
        <title>Thousands of microbial genomes shed light on interconnected biogeochemical processes in an aquifer system.</title>
        <authorList>
            <person name="Anantharaman K."/>
            <person name="Brown C.T."/>
            <person name="Hug L.A."/>
            <person name="Sharon I."/>
            <person name="Castelle C.J."/>
            <person name="Probst A.J."/>
            <person name="Thomas B.C."/>
            <person name="Singh A."/>
            <person name="Wilkins M.J."/>
            <person name="Karaoz U."/>
            <person name="Brodie E.L."/>
            <person name="Williams K.H."/>
            <person name="Hubbard S.S."/>
            <person name="Banfield J.F."/>
        </authorList>
    </citation>
    <scope>NUCLEOTIDE SEQUENCE [LARGE SCALE GENOMIC DNA]</scope>
</reference>
<dbReference type="InterPro" id="IPR036116">
    <property type="entry name" value="FN3_sf"/>
</dbReference>
<dbReference type="SUPFAM" id="SSF49265">
    <property type="entry name" value="Fibronectin type III"/>
    <property type="match status" value="1"/>
</dbReference>
<dbReference type="CDD" id="cd00063">
    <property type="entry name" value="FN3"/>
    <property type="match status" value="1"/>
</dbReference>
<dbReference type="PROSITE" id="PS50853">
    <property type="entry name" value="FN3"/>
    <property type="match status" value="1"/>
</dbReference>
<proteinExistence type="predicted"/>
<accession>A0A1F5ENQ9</accession>
<dbReference type="EMBL" id="MFAA01000017">
    <property type="protein sequence ID" value="OGD69037.1"/>
    <property type="molecule type" value="Genomic_DNA"/>
</dbReference>
<protein>
    <recommendedName>
        <fullName evidence="2">Fibronectin type-III domain-containing protein</fullName>
    </recommendedName>
</protein>
<gene>
    <name evidence="3" type="ORF">A3E89_01240</name>
</gene>
<evidence type="ECO:0000259" key="2">
    <source>
        <dbReference type="PROSITE" id="PS50853"/>
    </source>
</evidence>
<keyword evidence="1" id="KW-0472">Membrane</keyword>
<name>A0A1F5ENQ9_9BACT</name>
<dbReference type="SMART" id="SM00060">
    <property type="entry name" value="FN3"/>
    <property type="match status" value="1"/>
</dbReference>
<organism evidence="3 4">
    <name type="scientific">Candidatus Campbellbacteria bacterium RIFCSPHIGHO2_12_FULL_35_10</name>
    <dbReference type="NCBI Taxonomy" id="1797578"/>
    <lineage>
        <taxon>Bacteria</taxon>
        <taxon>Candidatus Campbelliibacteriota</taxon>
    </lineage>
</organism>
<keyword evidence="1" id="KW-0812">Transmembrane</keyword>
<evidence type="ECO:0000313" key="3">
    <source>
        <dbReference type="EMBL" id="OGD69037.1"/>
    </source>
</evidence>
<comment type="caution">
    <text evidence="3">The sequence shown here is derived from an EMBL/GenBank/DDBJ whole genome shotgun (WGS) entry which is preliminary data.</text>
</comment>
<dbReference type="InterPro" id="IPR003961">
    <property type="entry name" value="FN3_dom"/>
</dbReference>
<evidence type="ECO:0000313" key="4">
    <source>
        <dbReference type="Proteomes" id="UP000185891"/>
    </source>
</evidence>
<dbReference type="Gene3D" id="2.60.40.10">
    <property type="entry name" value="Immunoglobulins"/>
    <property type="match status" value="1"/>
</dbReference>
<keyword evidence="1" id="KW-1133">Transmembrane helix</keyword>